<dbReference type="Gene3D" id="3.30.40.10">
    <property type="entry name" value="Zinc/RING finger domain, C3HC4 (zinc finger)"/>
    <property type="match status" value="1"/>
</dbReference>
<dbReference type="PANTHER" id="PTHR12673">
    <property type="entry name" value="FACIOGENITAL DYSPLASIA PROTEIN"/>
    <property type="match status" value="1"/>
</dbReference>
<name>A0A8W8LS22_MAGGI</name>
<dbReference type="PANTHER" id="PTHR12673:SF241">
    <property type="entry name" value="DH DOMAIN-CONTAINING PROTEIN"/>
    <property type="match status" value="1"/>
</dbReference>
<dbReference type="Pfam" id="PF00169">
    <property type="entry name" value="PH"/>
    <property type="match status" value="1"/>
</dbReference>
<keyword evidence="12" id="KW-1185">Reference proteome</keyword>
<dbReference type="InterPro" id="IPR011993">
    <property type="entry name" value="PH-like_dom_sf"/>
</dbReference>
<dbReference type="InterPro" id="IPR000306">
    <property type="entry name" value="Znf_FYVE"/>
</dbReference>
<evidence type="ECO:0000256" key="8">
    <source>
        <dbReference type="SAM" id="MobiDB-lite"/>
    </source>
</evidence>
<dbReference type="EnsemblMetazoa" id="G29459.1">
    <property type="protein sequence ID" value="G29459.1:cds"/>
    <property type="gene ID" value="G29459"/>
</dbReference>
<dbReference type="GO" id="GO:0046847">
    <property type="term" value="P:filopodium assembly"/>
    <property type="evidence" value="ECO:0007669"/>
    <property type="project" value="TreeGrafter"/>
</dbReference>
<keyword evidence="2" id="KW-0963">Cytoplasm</keyword>
<dbReference type="GO" id="GO:0005085">
    <property type="term" value="F:guanyl-nucleotide exchange factor activity"/>
    <property type="evidence" value="ECO:0007669"/>
    <property type="project" value="UniProtKB-KW"/>
</dbReference>
<keyword evidence="5 7" id="KW-0863">Zinc-finger</keyword>
<evidence type="ECO:0000313" key="11">
    <source>
        <dbReference type="EnsemblMetazoa" id="G29459.1:cds"/>
    </source>
</evidence>
<dbReference type="GO" id="GO:0008270">
    <property type="term" value="F:zinc ion binding"/>
    <property type="evidence" value="ECO:0007669"/>
    <property type="project" value="UniProtKB-KW"/>
</dbReference>
<proteinExistence type="predicted"/>
<evidence type="ECO:0000256" key="2">
    <source>
        <dbReference type="ARBA" id="ARBA00022490"/>
    </source>
</evidence>
<dbReference type="InterPro" id="IPR001849">
    <property type="entry name" value="PH_domain"/>
</dbReference>
<dbReference type="Gene3D" id="2.30.29.30">
    <property type="entry name" value="Pleckstrin-homology domain (PH domain)/Phosphotyrosine-binding domain (PTB)"/>
    <property type="match status" value="1"/>
</dbReference>
<feature type="domain" description="FYVE-type" evidence="10">
    <location>
        <begin position="32"/>
        <end position="91"/>
    </location>
</feature>
<evidence type="ECO:0000256" key="4">
    <source>
        <dbReference type="ARBA" id="ARBA00022723"/>
    </source>
</evidence>
<dbReference type="SUPFAM" id="SSF50729">
    <property type="entry name" value="PH domain-like"/>
    <property type="match status" value="1"/>
</dbReference>
<dbReference type="InterPro" id="IPR011011">
    <property type="entry name" value="Znf_FYVE_PHD"/>
</dbReference>
<evidence type="ECO:0000256" key="6">
    <source>
        <dbReference type="ARBA" id="ARBA00022833"/>
    </source>
</evidence>
<dbReference type="SUPFAM" id="SSF57903">
    <property type="entry name" value="FYVE/PHD zinc finger"/>
    <property type="match status" value="1"/>
</dbReference>
<protein>
    <recommendedName>
        <fullName evidence="13">FYVE, RhoGEF and PH domain-containing protein 6</fullName>
    </recommendedName>
</protein>
<dbReference type="Pfam" id="PF01363">
    <property type="entry name" value="FYVE"/>
    <property type="match status" value="1"/>
</dbReference>
<keyword evidence="3" id="KW-0344">Guanine-nucleotide releasing factor</keyword>
<dbReference type="SMART" id="SM00233">
    <property type="entry name" value="PH"/>
    <property type="match status" value="1"/>
</dbReference>
<dbReference type="InterPro" id="IPR051092">
    <property type="entry name" value="FYVE_RhoGEF_PH"/>
</dbReference>
<reference evidence="11" key="1">
    <citation type="submission" date="2022-08" db="UniProtKB">
        <authorList>
            <consortium name="EnsemblMetazoa"/>
        </authorList>
    </citation>
    <scope>IDENTIFICATION</scope>
    <source>
        <strain evidence="11">05x7-T-G4-1.051#20</strain>
    </source>
</reference>
<evidence type="ECO:0000259" key="10">
    <source>
        <dbReference type="PROSITE" id="PS50178"/>
    </source>
</evidence>
<evidence type="ECO:0000256" key="5">
    <source>
        <dbReference type="ARBA" id="ARBA00022771"/>
    </source>
</evidence>
<evidence type="ECO:0000256" key="3">
    <source>
        <dbReference type="ARBA" id="ARBA00022658"/>
    </source>
</evidence>
<dbReference type="GO" id="GO:0007010">
    <property type="term" value="P:cytoskeleton organization"/>
    <property type="evidence" value="ECO:0007669"/>
    <property type="project" value="TreeGrafter"/>
</dbReference>
<organism evidence="11 12">
    <name type="scientific">Magallana gigas</name>
    <name type="common">Pacific oyster</name>
    <name type="synonym">Crassostrea gigas</name>
    <dbReference type="NCBI Taxonomy" id="29159"/>
    <lineage>
        <taxon>Eukaryota</taxon>
        <taxon>Metazoa</taxon>
        <taxon>Spiralia</taxon>
        <taxon>Lophotrochozoa</taxon>
        <taxon>Mollusca</taxon>
        <taxon>Bivalvia</taxon>
        <taxon>Autobranchia</taxon>
        <taxon>Pteriomorphia</taxon>
        <taxon>Ostreida</taxon>
        <taxon>Ostreoidea</taxon>
        <taxon>Ostreidae</taxon>
        <taxon>Magallana</taxon>
    </lineage>
</organism>
<comment type="subcellular location">
    <subcellularLocation>
        <location evidence="1">Cytoplasm</location>
    </subcellularLocation>
</comment>
<keyword evidence="6" id="KW-0862">Zinc</keyword>
<evidence type="ECO:0000259" key="9">
    <source>
        <dbReference type="PROSITE" id="PS50003"/>
    </source>
</evidence>
<feature type="compositionally biased region" description="Low complexity" evidence="8">
    <location>
        <begin position="219"/>
        <end position="232"/>
    </location>
</feature>
<feature type="domain" description="PH" evidence="9">
    <location>
        <begin position="114"/>
        <end position="210"/>
    </location>
</feature>
<accession>A0A8W8LS22</accession>
<dbReference type="Proteomes" id="UP000005408">
    <property type="component" value="Unassembled WGS sequence"/>
</dbReference>
<dbReference type="GO" id="GO:0005737">
    <property type="term" value="C:cytoplasm"/>
    <property type="evidence" value="ECO:0007669"/>
    <property type="project" value="UniProtKB-SubCell"/>
</dbReference>
<evidence type="ECO:0008006" key="13">
    <source>
        <dbReference type="Google" id="ProtNLM"/>
    </source>
</evidence>
<dbReference type="InterPro" id="IPR013083">
    <property type="entry name" value="Znf_RING/FYVE/PHD"/>
</dbReference>
<evidence type="ECO:0000256" key="7">
    <source>
        <dbReference type="PROSITE-ProRule" id="PRU00091"/>
    </source>
</evidence>
<feature type="region of interest" description="Disordered" evidence="8">
    <location>
        <begin position="215"/>
        <end position="241"/>
    </location>
</feature>
<dbReference type="SMART" id="SM00064">
    <property type="entry name" value="FYVE"/>
    <property type="match status" value="1"/>
</dbReference>
<evidence type="ECO:0000256" key="1">
    <source>
        <dbReference type="ARBA" id="ARBA00004496"/>
    </source>
</evidence>
<dbReference type="InterPro" id="IPR017455">
    <property type="entry name" value="Znf_FYVE-rel"/>
</dbReference>
<dbReference type="AlphaFoldDB" id="A0A8W8LS22"/>
<sequence>MKLKLESTTELTYNMEVSENDLGNVAPHWIKDDEVSVCQLCSKSFTALKRRHHCRACGRVVCRKCSSKKSNLAYDNNKPNRVCDKCFVILKNVDGKVVDQKVPKGVKLMNANDPSILSRYLQKSMDRGKTWNKRWFVITKEFAMYEFKAHHDIYAIATLPLPGYQVIFPVDNIENVFCLSHQQKLPPTYLQSECTASRDRWLNVLKKMVNLELSEESNRNSTHSSESSGSQNAEDGCYKTS</sequence>
<keyword evidence="4" id="KW-0479">Metal-binding</keyword>
<dbReference type="PROSITE" id="PS50178">
    <property type="entry name" value="ZF_FYVE"/>
    <property type="match status" value="1"/>
</dbReference>
<evidence type="ECO:0000313" key="12">
    <source>
        <dbReference type="Proteomes" id="UP000005408"/>
    </source>
</evidence>
<dbReference type="PROSITE" id="PS50003">
    <property type="entry name" value="PH_DOMAIN"/>
    <property type="match status" value="1"/>
</dbReference>